<accession>A0A370GGE4</accession>
<sequence length="229" mass="25442">MSNTRNPNEIQKPDKGPVLKVLVKGTNPSEGICGHVSAVSKHGKEKTVTSFEPSTLGMLNIFSIPVPGANATDPKEDKKQADYIFKKQLSPEEYRRVVNHQKELEKKIEKKEVLYSFMGENGFSRFMASFLHHSPSIARKSTMAHRKNLGFDPTVGDHFAEVSVAEDDHHNIPEPKLENCVSTGYSVVDTLFGGNSKIPKPNALTTPTEFAQMLEKTGEFKVKTRSNKS</sequence>
<keyword evidence="2" id="KW-1185">Reference proteome</keyword>
<dbReference type="Proteomes" id="UP000254720">
    <property type="component" value="Unassembled WGS sequence"/>
</dbReference>
<dbReference type="AlphaFoldDB" id="A0A370GGE4"/>
<evidence type="ECO:0000313" key="1">
    <source>
        <dbReference type="EMBL" id="RDI42737.1"/>
    </source>
</evidence>
<name>A0A370GGE4_9COXI</name>
<gene>
    <name evidence="1" type="ORF">C8D86_11367</name>
</gene>
<evidence type="ECO:0000313" key="2">
    <source>
        <dbReference type="Proteomes" id="UP000254720"/>
    </source>
</evidence>
<protein>
    <submittedName>
        <fullName evidence="1">Uncharacterized protein</fullName>
    </submittedName>
</protein>
<comment type="caution">
    <text evidence="1">The sequence shown here is derived from an EMBL/GenBank/DDBJ whole genome shotgun (WGS) entry which is preliminary data.</text>
</comment>
<proteinExistence type="predicted"/>
<organism evidence="1 2">
    <name type="scientific">Aquicella lusitana</name>
    <dbReference type="NCBI Taxonomy" id="254246"/>
    <lineage>
        <taxon>Bacteria</taxon>
        <taxon>Pseudomonadati</taxon>
        <taxon>Pseudomonadota</taxon>
        <taxon>Gammaproteobacteria</taxon>
        <taxon>Legionellales</taxon>
        <taxon>Coxiellaceae</taxon>
        <taxon>Aquicella</taxon>
    </lineage>
</organism>
<dbReference type="RefSeq" id="WP_114834598.1">
    <property type="nucleotide sequence ID" value="NZ_LR699114.1"/>
</dbReference>
<reference evidence="1 2" key="1">
    <citation type="submission" date="2018-07" db="EMBL/GenBank/DDBJ databases">
        <title>Genomic Encyclopedia of Type Strains, Phase IV (KMG-IV): sequencing the most valuable type-strain genomes for metagenomic binning, comparative biology and taxonomic classification.</title>
        <authorList>
            <person name="Goeker M."/>
        </authorList>
    </citation>
    <scope>NUCLEOTIDE SEQUENCE [LARGE SCALE GENOMIC DNA]</scope>
    <source>
        <strain evidence="1 2">DSM 16500</strain>
    </source>
</reference>
<dbReference type="EMBL" id="QQAX01000013">
    <property type="protein sequence ID" value="RDI42737.1"/>
    <property type="molecule type" value="Genomic_DNA"/>
</dbReference>